<dbReference type="EMBL" id="BNAH01000006">
    <property type="protein sequence ID" value="GHE88330.1"/>
    <property type="molecule type" value="Genomic_DNA"/>
</dbReference>
<organism evidence="3 4">
    <name type="scientific">Thalassotalea profundi</name>
    <dbReference type="NCBI Taxonomy" id="2036687"/>
    <lineage>
        <taxon>Bacteria</taxon>
        <taxon>Pseudomonadati</taxon>
        <taxon>Pseudomonadota</taxon>
        <taxon>Gammaproteobacteria</taxon>
        <taxon>Alteromonadales</taxon>
        <taxon>Colwelliaceae</taxon>
        <taxon>Thalassotalea</taxon>
    </lineage>
</organism>
<accession>A0ABQ3IR35</accession>
<dbReference type="RefSeq" id="WP_189377862.1">
    <property type="nucleotide sequence ID" value="NZ_BNAH01000006.1"/>
</dbReference>
<dbReference type="InterPro" id="IPR043128">
    <property type="entry name" value="Rev_trsase/Diguanyl_cyclase"/>
</dbReference>
<dbReference type="Pfam" id="PF00990">
    <property type="entry name" value="GGDEF"/>
    <property type="match status" value="1"/>
</dbReference>
<sequence length="470" mass="53877">MNKQPVQLIFADTNHHYLSSKTNWHDLLALDWEQVSYIAIDASDIDDAYEALLRIRQLGSANIYLRPLIFISRESKELSWKWKAADGVINFKNEAQIDWSFWAEQVESYNRWIKKLTDEDESVDGHLTVKILRMLVSRNLIAEPLATTDMVSGFIYPKLQPFFTLKDMGVVQMLAYLEKQQLLIPSFIDKAHFCNHCDSAFLNFKETCPQCHSHDLETLELIHHFKCAHTADITQFKQNDGSLVCPKCDQTLTHIGVDYDKPSTVNKCRTCSYVGQDSEVVAQCYQCGKKTNSEHLEVRRINRYNISSIGINAAYYGLDTYFTNILETELQLLSLREFELFTNIEAARIERYKKSESSLAIVQLIELEKVYLALGSKAKQVFSELASIFKAVFRESDVITAYNESIFAVLMTETSKDSADIALNRLSESVKQLFSQNFDSLQEVSTKSILVNAELDIKRVLDNFLNAQEN</sequence>
<reference evidence="4" key="1">
    <citation type="journal article" date="2019" name="Int. J. Syst. Evol. Microbiol.">
        <title>The Global Catalogue of Microorganisms (GCM) 10K type strain sequencing project: providing services to taxonomists for standard genome sequencing and annotation.</title>
        <authorList>
            <consortium name="The Broad Institute Genomics Platform"/>
            <consortium name="The Broad Institute Genome Sequencing Center for Infectious Disease"/>
            <person name="Wu L."/>
            <person name="Ma J."/>
        </authorList>
    </citation>
    <scope>NUCLEOTIDE SEQUENCE [LARGE SCALE GENOMIC DNA]</scope>
    <source>
        <strain evidence="4">CGMCC 1.15922</strain>
    </source>
</reference>
<dbReference type="InterPro" id="IPR040572">
    <property type="entry name" value="TackOD1"/>
</dbReference>
<dbReference type="Gene3D" id="3.30.70.270">
    <property type="match status" value="1"/>
</dbReference>
<comment type="caution">
    <text evidence="3">The sequence shown here is derived from an EMBL/GenBank/DDBJ whole genome shotgun (WGS) entry which is preliminary data.</text>
</comment>
<keyword evidence="4" id="KW-1185">Reference proteome</keyword>
<name>A0ABQ3IR35_9GAMM</name>
<protein>
    <submittedName>
        <fullName evidence="3">Diguanylate cyclase</fullName>
    </submittedName>
</protein>
<dbReference type="Proteomes" id="UP000626370">
    <property type="component" value="Unassembled WGS sequence"/>
</dbReference>
<feature type="domain" description="Thaumarchaeal output" evidence="2">
    <location>
        <begin position="127"/>
        <end position="306"/>
    </location>
</feature>
<evidence type="ECO:0000313" key="3">
    <source>
        <dbReference type="EMBL" id="GHE88330.1"/>
    </source>
</evidence>
<feature type="domain" description="GGDEF" evidence="1">
    <location>
        <begin position="336"/>
        <end position="436"/>
    </location>
</feature>
<evidence type="ECO:0000259" key="1">
    <source>
        <dbReference type="Pfam" id="PF00990"/>
    </source>
</evidence>
<gene>
    <name evidence="3" type="ORF">GCM10011501_17170</name>
</gene>
<dbReference type="InterPro" id="IPR000160">
    <property type="entry name" value="GGDEF_dom"/>
</dbReference>
<evidence type="ECO:0000259" key="2">
    <source>
        <dbReference type="Pfam" id="PF18551"/>
    </source>
</evidence>
<dbReference type="Pfam" id="PF18551">
    <property type="entry name" value="TackOD1"/>
    <property type="match status" value="1"/>
</dbReference>
<proteinExistence type="predicted"/>
<evidence type="ECO:0000313" key="4">
    <source>
        <dbReference type="Proteomes" id="UP000626370"/>
    </source>
</evidence>